<protein>
    <submittedName>
        <fullName evidence="2">Gb|AAD32760.1</fullName>
    </submittedName>
</protein>
<organism evidence="2">
    <name type="scientific">Arabidopsis thaliana</name>
    <name type="common">Mouse-ear cress</name>
    <dbReference type="NCBI Taxonomy" id="3702"/>
    <lineage>
        <taxon>Eukaryota</taxon>
        <taxon>Viridiplantae</taxon>
        <taxon>Streptophyta</taxon>
        <taxon>Embryophyta</taxon>
        <taxon>Tracheophyta</taxon>
        <taxon>Spermatophyta</taxon>
        <taxon>Magnoliopsida</taxon>
        <taxon>eudicotyledons</taxon>
        <taxon>Gunneridae</taxon>
        <taxon>Pentapetalae</taxon>
        <taxon>rosids</taxon>
        <taxon>malvids</taxon>
        <taxon>Brassicales</taxon>
        <taxon>Brassicaceae</taxon>
        <taxon>Camelineae</taxon>
        <taxon>Arabidopsis</taxon>
    </lineage>
</organism>
<feature type="compositionally biased region" description="Polar residues" evidence="1">
    <location>
        <begin position="15"/>
        <end position="28"/>
    </location>
</feature>
<feature type="region of interest" description="Disordered" evidence="1">
    <location>
        <begin position="1"/>
        <end position="28"/>
    </location>
</feature>
<dbReference type="AlphaFoldDB" id="Q9FFM2"/>
<reference key="2">
    <citation type="journal article" date="2000" name="Nature">
        <title>Sequence and analysis of chromosome 5 of the plant Arabidopsis thaliana.</title>
        <authorList>
            <consortium name="Kazusa DNA Research Institute"/>
            <consortium name="Cold Spring Harbor and Washington University in St Louis Sequencing Consortium"/>
            <consortium name="European Union Arabidopsis Genome Sequencing Consortium"/>
            <person name="Tabata S."/>
            <person name="Kaneko T."/>
            <person name="Nakamura Y."/>
            <person name="Kotani H."/>
            <person name="Kato T."/>
            <person name="Asamizu E."/>
            <person name="Miyajima N."/>
            <person name="Sasamoto S."/>
            <person name="Kimura T."/>
            <person name="Hosouchi T."/>
            <person name="Kawashima K."/>
            <person name="Kohara M."/>
            <person name="Matsumoto M."/>
            <person name="Matsuno A."/>
            <person name="Muraki A."/>
            <person name="Nakayama S."/>
            <person name="Nakazaki N."/>
            <person name="Naruo K."/>
            <person name="Okumura S."/>
            <person name="Shinpo S."/>
            <person name="Takeuchi C."/>
            <person name="Wada T."/>
            <person name="Watanabe A."/>
            <person name="Yamada M."/>
            <person name="Yasuda M."/>
            <person name="Sato S."/>
            <person name="de la Bastide M."/>
            <person name="Huang E."/>
            <person name="Spiegel L."/>
            <person name="Gnoj L."/>
            <person name="O'Shaughnessy A."/>
            <person name="Preston R."/>
            <person name="Habermann K."/>
            <person name="Murray J."/>
            <person name="Johnson D."/>
            <person name="Rohlfing T."/>
            <person name="Nelson J."/>
            <person name="Stoneking T."/>
            <person name="Pepin K."/>
            <person name="Spieth J."/>
            <person name="Sekhon M."/>
            <person name="Armstrong J."/>
            <person name="Becker M."/>
            <person name="Belter E."/>
            <person name="Cordum H."/>
            <person name="Cordes M."/>
            <person name="Courtney L."/>
            <person name="Courtney W."/>
            <person name="Dante M."/>
            <person name="Du H."/>
            <person name="Edwards J."/>
            <person name="Fryman J."/>
            <person name="Haakensen B."/>
            <person name="Lamar E."/>
            <person name="Latreille P."/>
            <person name="Leonard S."/>
            <person name="Meyer R."/>
            <person name="Mulvaney E."/>
            <person name="Ozersky P."/>
            <person name="Riley A."/>
            <person name="Strowmatt C."/>
            <person name="Wagner-McPherson C."/>
            <person name="Wollam A."/>
            <person name="Yoakum M."/>
            <person name="Bell M."/>
            <person name="Dedhia N."/>
            <person name="Parnell L."/>
            <person name="Shah R."/>
            <person name="Rodriguez M."/>
            <person name="See L.H."/>
            <person name="Vil D."/>
            <person name="Baker J."/>
            <person name="Kirchoff K."/>
            <person name="Toth K."/>
            <person name="King L."/>
            <person name="Bahret A."/>
            <person name="Miller B."/>
            <person name="Marra M."/>
            <person name="Martienssen R."/>
            <person name="McCombie W.R."/>
            <person name="Wilson R.K."/>
            <person name="Murphy G."/>
            <person name="Bancroft I."/>
            <person name="Volckaert G."/>
            <person name="Wambutt R."/>
            <person name="Dusterhoft A."/>
            <person name="Stiekema W."/>
            <person name="Pohl T."/>
            <person name="Entian K.D."/>
            <person name="Terryn N."/>
            <person name="Hartley N."/>
            <person name="Bent E."/>
            <person name="Johnson S."/>
            <person name="Langham S.A."/>
            <person name="McCullagh B."/>
            <person name="Robben J."/>
            <person name="Grymonprez B."/>
            <person name="Zimmermann W."/>
            <person name="Ramsperger U."/>
            <person name="Wedler H."/>
            <person name="Balke K."/>
            <person name="Wedler E."/>
            <person name="Peters S."/>
            <person name="van Staveren M."/>
            <person name="Dirkse W."/>
            <person name="Mooijman P."/>
            <person name="Lankhorst R.K."/>
            <person name="Weitzenegger T."/>
            <person name="Bothe G."/>
            <person name="Rose M."/>
            <person name="Hauf J."/>
            <person name="Berneiser S."/>
            <person name="Hempel S."/>
            <person name="Feldpausch M."/>
            <person name="Lamberth S."/>
            <person name="Villarroel R."/>
            <person name="Gielen J."/>
            <person name="Ardiles W."/>
            <person name="Bents O."/>
            <person name="Lemcke K."/>
            <person name="Kolesov G."/>
            <person name="Mayer K."/>
            <person name="Rudd S."/>
            <person name="Schoof H."/>
            <person name="Schueller C."/>
            <person name="Zaccaria P."/>
            <person name="Mewes H.W."/>
            <person name="Bevan M."/>
            <person name="Fransz P."/>
        </authorList>
    </citation>
    <scope>NUCLEOTIDE SEQUENCE [LARGE SCALE GENOMIC DNA]</scope>
    <source>
        <strain>cv. Columbia</strain>
    </source>
</reference>
<proteinExistence type="predicted"/>
<feature type="compositionally biased region" description="Basic and acidic residues" evidence="1">
    <location>
        <begin position="1"/>
        <end position="10"/>
    </location>
</feature>
<reference evidence="2" key="1">
    <citation type="journal article" date="1997" name="DNA Res.">
        <title>Structural analysis of Arabidopsis thaliana chromosome 5. I. Sequence features of the 1.6 Mb regions covered by twenty physically assigned P1 clones.</title>
        <authorList>
            <person name="Sato S."/>
            <person name="Kotani H."/>
            <person name="Nakamura Y."/>
            <person name="Kaneko T."/>
            <person name="Asamizu E."/>
            <person name="Fukami M."/>
            <person name="Miyajima N."/>
            <person name="Tabata S."/>
        </authorList>
    </citation>
    <scope>NUCLEOTIDE SEQUENCE [LARGE SCALE GENOMIC DNA]</scope>
</reference>
<accession>Q9FFM2</accession>
<evidence type="ECO:0000313" key="2">
    <source>
        <dbReference type="EMBL" id="BAB09921.1"/>
    </source>
</evidence>
<sequence>MIVNDERETYAQHWSDYNQSEASGSSTPQPFSIEVLPEFASHVRARSELRDSNLHHELQAGLVKYIWTKFRNL</sequence>
<name>Q9FFM2_ARATH</name>
<dbReference type="EMBL" id="AB005236">
    <property type="protein sequence ID" value="BAB09921.1"/>
    <property type="molecule type" value="Genomic_DNA"/>
</dbReference>
<evidence type="ECO:0000256" key="1">
    <source>
        <dbReference type="SAM" id="MobiDB-lite"/>
    </source>
</evidence>